<proteinExistence type="predicted"/>
<protein>
    <submittedName>
        <fullName evidence="1">Uncharacterized protein</fullName>
    </submittedName>
</protein>
<dbReference type="EMBL" id="VSSQ01083603">
    <property type="protein sequence ID" value="MPN31881.1"/>
    <property type="molecule type" value="Genomic_DNA"/>
</dbReference>
<reference evidence="1" key="1">
    <citation type="submission" date="2019-08" db="EMBL/GenBank/DDBJ databases">
        <authorList>
            <person name="Kucharzyk K."/>
            <person name="Murdoch R.W."/>
            <person name="Higgins S."/>
            <person name="Loffler F."/>
        </authorList>
    </citation>
    <scope>NUCLEOTIDE SEQUENCE</scope>
</reference>
<comment type="caution">
    <text evidence="1">The sequence shown here is derived from an EMBL/GenBank/DDBJ whole genome shotgun (WGS) entry which is preliminary data.</text>
</comment>
<accession>A0A645GYF1</accession>
<evidence type="ECO:0000313" key="1">
    <source>
        <dbReference type="EMBL" id="MPN31881.1"/>
    </source>
</evidence>
<gene>
    <name evidence="1" type="ORF">SDC9_179356</name>
</gene>
<name>A0A645GYF1_9ZZZZ</name>
<sequence length="145" mass="16095">MIVQQAEHLCKLPNHRPAAAGKASGRISLRRRVDRAHQLKEHADGVRRVEVIIHGLVKPGAVAVKGTYKSLLVFRQLTLRAVLRQKIQIFHGVVQALQRCLRLGEGLSGVVERRTVVGRQHEKPDWLVPVGGGGIPHGKEIPFRL</sequence>
<dbReference type="AlphaFoldDB" id="A0A645GYF1"/>
<organism evidence="1">
    <name type="scientific">bioreactor metagenome</name>
    <dbReference type="NCBI Taxonomy" id="1076179"/>
    <lineage>
        <taxon>unclassified sequences</taxon>
        <taxon>metagenomes</taxon>
        <taxon>ecological metagenomes</taxon>
    </lineage>
</organism>